<name>A0AAW2LHE4_9LAMI</name>
<reference evidence="1" key="1">
    <citation type="submission" date="2020-06" db="EMBL/GenBank/DDBJ databases">
        <authorList>
            <person name="Li T."/>
            <person name="Hu X."/>
            <person name="Zhang T."/>
            <person name="Song X."/>
            <person name="Zhang H."/>
            <person name="Dai N."/>
            <person name="Sheng W."/>
            <person name="Hou X."/>
            <person name="Wei L."/>
        </authorList>
    </citation>
    <scope>NUCLEOTIDE SEQUENCE</scope>
    <source>
        <strain evidence="1">G01</strain>
        <tissue evidence="1">Leaf</tissue>
    </source>
</reference>
<dbReference type="InterPro" id="IPR043502">
    <property type="entry name" value="DNA/RNA_pol_sf"/>
</dbReference>
<organism evidence="1">
    <name type="scientific">Sesamum angustifolium</name>
    <dbReference type="NCBI Taxonomy" id="2727405"/>
    <lineage>
        <taxon>Eukaryota</taxon>
        <taxon>Viridiplantae</taxon>
        <taxon>Streptophyta</taxon>
        <taxon>Embryophyta</taxon>
        <taxon>Tracheophyta</taxon>
        <taxon>Spermatophyta</taxon>
        <taxon>Magnoliopsida</taxon>
        <taxon>eudicotyledons</taxon>
        <taxon>Gunneridae</taxon>
        <taxon>Pentapetalae</taxon>
        <taxon>asterids</taxon>
        <taxon>lamiids</taxon>
        <taxon>Lamiales</taxon>
        <taxon>Pedaliaceae</taxon>
        <taxon>Sesamum</taxon>
    </lineage>
</organism>
<proteinExistence type="predicted"/>
<comment type="caution">
    <text evidence="1">The sequence shown here is derived from an EMBL/GenBank/DDBJ whole genome shotgun (WGS) entry which is preliminary data.</text>
</comment>
<dbReference type="SUPFAM" id="SSF56672">
    <property type="entry name" value="DNA/RNA polymerases"/>
    <property type="match status" value="1"/>
</dbReference>
<accession>A0AAW2LHE4</accession>
<dbReference type="EMBL" id="JACGWK010000013">
    <property type="protein sequence ID" value="KAL0318737.1"/>
    <property type="molecule type" value="Genomic_DNA"/>
</dbReference>
<protein>
    <submittedName>
        <fullName evidence="1">Uncharacterized protein</fullName>
    </submittedName>
</protein>
<reference evidence="1" key="2">
    <citation type="journal article" date="2024" name="Plant">
        <title>Genomic evolution and insights into agronomic trait innovations of Sesamum species.</title>
        <authorList>
            <person name="Miao H."/>
            <person name="Wang L."/>
            <person name="Qu L."/>
            <person name="Liu H."/>
            <person name="Sun Y."/>
            <person name="Le M."/>
            <person name="Wang Q."/>
            <person name="Wei S."/>
            <person name="Zheng Y."/>
            <person name="Lin W."/>
            <person name="Duan Y."/>
            <person name="Cao H."/>
            <person name="Xiong S."/>
            <person name="Wang X."/>
            <person name="Wei L."/>
            <person name="Li C."/>
            <person name="Ma Q."/>
            <person name="Ju M."/>
            <person name="Zhao R."/>
            <person name="Li G."/>
            <person name="Mu C."/>
            <person name="Tian Q."/>
            <person name="Mei H."/>
            <person name="Zhang T."/>
            <person name="Gao T."/>
            <person name="Zhang H."/>
        </authorList>
    </citation>
    <scope>NUCLEOTIDE SEQUENCE</scope>
    <source>
        <strain evidence="1">G01</strain>
    </source>
</reference>
<sequence length="90" mass="10247">MLRENKDVFAWTPQYLARIDPGVIIHHLNIDPRVKPVKQKRRNFGPKKDKIIQAEVNELLVVGHIKEILFPEWFSNVALGPKHGVNGGCA</sequence>
<dbReference type="Gene3D" id="3.10.10.10">
    <property type="entry name" value="HIV Type 1 Reverse Transcriptase, subunit A, domain 1"/>
    <property type="match status" value="1"/>
</dbReference>
<evidence type="ECO:0000313" key="1">
    <source>
        <dbReference type="EMBL" id="KAL0318737.1"/>
    </source>
</evidence>
<dbReference type="AlphaFoldDB" id="A0AAW2LHE4"/>
<gene>
    <name evidence="1" type="ORF">Sangu_2029900</name>
</gene>